<reference evidence="1 2" key="1">
    <citation type="submission" date="2019-04" db="EMBL/GenBank/DDBJ databases">
        <authorList>
            <person name="Feng G."/>
            <person name="Zhang J."/>
            <person name="Zhu H."/>
        </authorList>
    </citation>
    <scope>NUCLEOTIDE SEQUENCE [LARGE SCALE GENOMIC DNA]</scope>
    <source>
        <strain evidence="1 2">92R-1</strain>
    </source>
</reference>
<dbReference type="RefSeq" id="WP_135434653.1">
    <property type="nucleotide sequence ID" value="NZ_SRLA01000002.1"/>
</dbReference>
<proteinExistence type="predicted"/>
<name>A0A4Z0P8Q3_9BACT</name>
<gene>
    <name evidence="1" type="ORF">EU556_13740</name>
</gene>
<dbReference type="EMBL" id="SRLA01000002">
    <property type="protein sequence ID" value="TGE08743.1"/>
    <property type="molecule type" value="Genomic_DNA"/>
</dbReference>
<comment type="caution">
    <text evidence="1">The sequence shown here is derived from an EMBL/GenBank/DDBJ whole genome shotgun (WGS) entry which is preliminary data.</text>
</comment>
<dbReference type="AlphaFoldDB" id="A0A4Z0P8Q3"/>
<keyword evidence="2" id="KW-1185">Reference proteome</keyword>
<accession>A0A4Z0P8Q3</accession>
<evidence type="ECO:0000313" key="1">
    <source>
        <dbReference type="EMBL" id="TGE08743.1"/>
    </source>
</evidence>
<sequence>MAEQTIIGTDEAGFVADGQQLATKAAYPMNAVGDYVAYAWSTEDDFEMLTEDDQVLLCEDY</sequence>
<protein>
    <submittedName>
        <fullName evidence="1">Uncharacterized protein</fullName>
    </submittedName>
</protein>
<dbReference type="Proteomes" id="UP000298337">
    <property type="component" value="Unassembled WGS sequence"/>
</dbReference>
<organism evidence="1 2">
    <name type="scientific">Hymenobacter fodinae</name>
    <dbReference type="NCBI Taxonomy" id="2510796"/>
    <lineage>
        <taxon>Bacteria</taxon>
        <taxon>Pseudomonadati</taxon>
        <taxon>Bacteroidota</taxon>
        <taxon>Cytophagia</taxon>
        <taxon>Cytophagales</taxon>
        <taxon>Hymenobacteraceae</taxon>
        <taxon>Hymenobacter</taxon>
    </lineage>
</organism>
<evidence type="ECO:0000313" key="2">
    <source>
        <dbReference type="Proteomes" id="UP000298337"/>
    </source>
</evidence>